<feature type="coiled-coil region" evidence="8">
    <location>
        <begin position="13"/>
        <end position="69"/>
    </location>
</feature>
<evidence type="ECO:0000256" key="6">
    <source>
        <dbReference type="ARBA" id="ARBA00024916"/>
    </source>
</evidence>
<dbReference type="PIRSF" id="PIRSF006092">
    <property type="entry name" value="GreA_GreB"/>
    <property type="match status" value="1"/>
</dbReference>
<reference evidence="11 12" key="1">
    <citation type="journal article" date="2016" name="Nat. Commun.">
        <title>Thousands of microbial genomes shed light on interconnected biogeochemical processes in an aquifer system.</title>
        <authorList>
            <person name="Anantharaman K."/>
            <person name="Brown C.T."/>
            <person name="Hug L.A."/>
            <person name="Sharon I."/>
            <person name="Castelle C.J."/>
            <person name="Probst A.J."/>
            <person name="Thomas B.C."/>
            <person name="Singh A."/>
            <person name="Wilkins M.J."/>
            <person name="Karaoz U."/>
            <person name="Brodie E.L."/>
            <person name="Williams K.H."/>
            <person name="Hubbard S.S."/>
            <person name="Banfield J.F."/>
        </authorList>
    </citation>
    <scope>NUCLEOTIDE SEQUENCE [LARGE SCALE GENOMIC DNA]</scope>
</reference>
<evidence type="ECO:0000259" key="10">
    <source>
        <dbReference type="Pfam" id="PF03449"/>
    </source>
</evidence>
<evidence type="ECO:0000256" key="4">
    <source>
        <dbReference type="ARBA" id="ARBA00023125"/>
    </source>
</evidence>
<dbReference type="AlphaFoldDB" id="A0A1F5E8D8"/>
<dbReference type="HAMAP" id="MF_00105">
    <property type="entry name" value="GreA_GreB"/>
    <property type="match status" value="1"/>
</dbReference>
<dbReference type="SUPFAM" id="SSF46557">
    <property type="entry name" value="GreA transcript cleavage protein, N-terminal domain"/>
    <property type="match status" value="1"/>
</dbReference>
<dbReference type="Pfam" id="PF03449">
    <property type="entry name" value="GreA_GreB_N"/>
    <property type="match status" value="1"/>
</dbReference>
<dbReference type="GO" id="GO:0003677">
    <property type="term" value="F:DNA binding"/>
    <property type="evidence" value="ECO:0007669"/>
    <property type="project" value="UniProtKB-UniRule"/>
</dbReference>
<dbReference type="STRING" id="1797457.A2160_01765"/>
<evidence type="ECO:0000256" key="1">
    <source>
        <dbReference type="ARBA" id="ARBA00008213"/>
    </source>
</evidence>
<name>A0A1F5E8D8_9BACT</name>
<comment type="caution">
    <text evidence="11">The sequence shown here is derived from an EMBL/GenBank/DDBJ whole genome shotgun (WGS) entry which is preliminary data.</text>
</comment>
<keyword evidence="3 8" id="KW-0805">Transcription regulation</keyword>
<dbReference type="InterPro" id="IPR023459">
    <property type="entry name" value="Tscrpt_elong_fac_GreA/B_fam"/>
</dbReference>
<evidence type="ECO:0000313" key="11">
    <source>
        <dbReference type="EMBL" id="OGD63580.1"/>
    </source>
</evidence>
<keyword evidence="8" id="KW-0175">Coiled coil</keyword>
<dbReference type="Gene3D" id="1.10.287.180">
    <property type="entry name" value="Transcription elongation factor, GreA/GreB, N-terminal domain"/>
    <property type="match status" value="1"/>
</dbReference>
<evidence type="ECO:0000256" key="2">
    <source>
        <dbReference type="ARBA" id="ARBA00013729"/>
    </source>
</evidence>
<dbReference type="SUPFAM" id="SSF54534">
    <property type="entry name" value="FKBP-like"/>
    <property type="match status" value="1"/>
</dbReference>
<evidence type="ECO:0000313" key="12">
    <source>
        <dbReference type="Proteomes" id="UP000177006"/>
    </source>
</evidence>
<dbReference type="InterPro" id="IPR028624">
    <property type="entry name" value="Tscrpt_elong_fac_GreA/B"/>
</dbReference>
<organism evidence="11 12">
    <name type="scientific">Candidatus Beckwithbacteria bacterium RBG_13_42_9</name>
    <dbReference type="NCBI Taxonomy" id="1797457"/>
    <lineage>
        <taxon>Bacteria</taxon>
        <taxon>Candidatus Beckwithiibacteriota</taxon>
    </lineage>
</organism>
<sequence length="157" mass="17710">MQLPIYQFTPEGYENLKKEQAKLQHERPEVVEELQKARELGDLSENGRYKAARAQLSFLDGRLRHLERLIRFGKVIIENFEGKVCFGCKVVIDDGNGPKEFEMVGSYEANPAKNKLSVNSPIGQALMDKRKGETVKFTVPAGKVSYKIVDIKAPGEK</sequence>
<dbReference type="FunFam" id="1.10.287.180:FF:000001">
    <property type="entry name" value="Transcription elongation factor GreA"/>
    <property type="match status" value="1"/>
</dbReference>
<comment type="similarity">
    <text evidence="1 8">Belongs to the GreA/GreB family.</text>
</comment>
<dbReference type="Proteomes" id="UP000177006">
    <property type="component" value="Unassembled WGS sequence"/>
</dbReference>
<dbReference type="InterPro" id="IPR036953">
    <property type="entry name" value="GreA/GreB_C_sf"/>
</dbReference>
<feature type="domain" description="Transcription elongation factor GreA/GreB C-terminal" evidence="9">
    <location>
        <begin position="82"/>
        <end position="152"/>
    </location>
</feature>
<evidence type="ECO:0000256" key="7">
    <source>
        <dbReference type="ARBA" id="ARBA00030776"/>
    </source>
</evidence>
<dbReference type="GO" id="GO:0006354">
    <property type="term" value="P:DNA-templated transcription elongation"/>
    <property type="evidence" value="ECO:0007669"/>
    <property type="project" value="TreeGrafter"/>
</dbReference>
<proteinExistence type="inferred from homology"/>
<dbReference type="PANTHER" id="PTHR30437:SF4">
    <property type="entry name" value="TRANSCRIPTION ELONGATION FACTOR GREA"/>
    <property type="match status" value="1"/>
</dbReference>
<comment type="function">
    <text evidence="6 8">Necessary for efficient RNA polymerase transcription elongation past template-encoded arresting sites. The arresting sites in DNA have the property of trapping a certain fraction of elongating RNA polymerases that pass through, resulting in locked ternary complexes. Cleavage of the nascent transcript by cleavage factors such as GreA or GreB allows the resumption of elongation from the new 3'terminus. GreA releases sequences of 2 to 3 nucleotides.</text>
</comment>
<dbReference type="EMBL" id="MEZK01000007">
    <property type="protein sequence ID" value="OGD63580.1"/>
    <property type="molecule type" value="Genomic_DNA"/>
</dbReference>
<keyword evidence="5 8" id="KW-0804">Transcription</keyword>
<dbReference type="GO" id="GO:0032784">
    <property type="term" value="P:regulation of DNA-templated transcription elongation"/>
    <property type="evidence" value="ECO:0007669"/>
    <property type="project" value="UniProtKB-UniRule"/>
</dbReference>
<evidence type="ECO:0000259" key="9">
    <source>
        <dbReference type="Pfam" id="PF01272"/>
    </source>
</evidence>
<dbReference type="Pfam" id="PF01272">
    <property type="entry name" value="GreA_GreB"/>
    <property type="match status" value="1"/>
</dbReference>
<feature type="domain" description="Transcription elongation factor GreA/GreB N-terminal" evidence="10">
    <location>
        <begin position="7"/>
        <end position="71"/>
    </location>
</feature>
<dbReference type="InterPro" id="IPR001437">
    <property type="entry name" value="Tscrpt_elong_fac_GreA/B_C"/>
</dbReference>
<keyword evidence="4 8" id="KW-0238">DNA-binding</keyword>
<dbReference type="PANTHER" id="PTHR30437">
    <property type="entry name" value="TRANSCRIPTION ELONGATION FACTOR GREA"/>
    <property type="match status" value="1"/>
</dbReference>
<accession>A0A1F5E8D8</accession>
<dbReference type="InterPro" id="IPR022691">
    <property type="entry name" value="Tscrpt_elong_fac_GreA/B_N"/>
</dbReference>
<gene>
    <name evidence="8" type="primary">greA</name>
    <name evidence="11" type="ORF">A2160_01765</name>
</gene>
<evidence type="ECO:0000256" key="5">
    <source>
        <dbReference type="ARBA" id="ARBA00023163"/>
    </source>
</evidence>
<dbReference type="GO" id="GO:0070063">
    <property type="term" value="F:RNA polymerase binding"/>
    <property type="evidence" value="ECO:0007669"/>
    <property type="project" value="InterPro"/>
</dbReference>
<dbReference type="Gene3D" id="3.10.50.30">
    <property type="entry name" value="Transcription elongation factor, GreA/GreB, C-terminal domain"/>
    <property type="match status" value="1"/>
</dbReference>
<protein>
    <recommendedName>
        <fullName evidence="2 8">Transcription elongation factor GreA</fullName>
    </recommendedName>
    <alternativeName>
        <fullName evidence="7 8">Transcript cleavage factor GreA</fullName>
    </alternativeName>
</protein>
<evidence type="ECO:0000256" key="3">
    <source>
        <dbReference type="ARBA" id="ARBA00023015"/>
    </source>
</evidence>
<evidence type="ECO:0000256" key="8">
    <source>
        <dbReference type="HAMAP-Rule" id="MF_00105"/>
    </source>
</evidence>
<dbReference type="NCBIfam" id="NF001263">
    <property type="entry name" value="PRK00226.1-4"/>
    <property type="match status" value="1"/>
</dbReference>
<dbReference type="InterPro" id="IPR036805">
    <property type="entry name" value="Tscrpt_elong_fac_GreA/B_N_sf"/>
</dbReference>